<dbReference type="VEuPathDB" id="FungiDB:PHYBLDRAFT_77747"/>
<evidence type="ECO:0000256" key="1">
    <source>
        <dbReference type="ARBA" id="ARBA00011073"/>
    </source>
</evidence>
<dbReference type="PROSITE" id="PS00138">
    <property type="entry name" value="SUBTILASE_SER"/>
    <property type="match status" value="1"/>
</dbReference>
<dbReference type="GO" id="GO:0005615">
    <property type="term" value="C:extracellular space"/>
    <property type="evidence" value="ECO:0007669"/>
    <property type="project" value="TreeGrafter"/>
</dbReference>
<dbReference type="FunFam" id="3.40.50.200:FF:000007">
    <property type="entry name" value="Subtilisin-like serine protease"/>
    <property type="match status" value="1"/>
</dbReference>
<feature type="region of interest" description="Disordered" evidence="7">
    <location>
        <begin position="139"/>
        <end position="167"/>
    </location>
</feature>
<dbReference type="GO" id="GO:0004252">
    <property type="term" value="F:serine-type endopeptidase activity"/>
    <property type="evidence" value="ECO:0007669"/>
    <property type="project" value="UniProtKB-UniRule"/>
</dbReference>
<feature type="signal peptide" evidence="8">
    <location>
        <begin position="1"/>
        <end position="19"/>
    </location>
</feature>
<protein>
    <submittedName>
        <fullName evidence="10">Secreted subtilisin-like serine protease</fullName>
    </submittedName>
</protein>
<dbReference type="PROSITE" id="PS51892">
    <property type="entry name" value="SUBTILASE"/>
    <property type="match status" value="1"/>
</dbReference>
<feature type="active site" description="Charge relay system" evidence="5">
    <location>
        <position position="246"/>
    </location>
</feature>
<dbReference type="PROSITE" id="PS00137">
    <property type="entry name" value="SUBTILASE_HIS"/>
    <property type="match status" value="1"/>
</dbReference>
<dbReference type="Proteomes" id="UP000077315">
    <property type="component" value="Unassembled WGS sequence"/>
</dbReference>
<dbReference type="InterPro" id="IPR036852">
    <property type="entry name" value="Peptidase_S8/S53_dom_sf"/>
</dbReference>
<dbReference type="CDD" id="cd04077">
    <property type="entry name" value="Peptidases_S8_PCSK9_ProteinaseK_like"/>
    <property type="match status" value="1"/>
</dbReference>
<evidence type="ECO:0000256" key="4">
    <source>
        <dbReference type="ARBA" id="ARBA00022825"/>
    </source>
</evidence>
<feature type="active site" description="Charge relay system" evidence="5">
    <location>
        <position position="277"/>
    </location>
</feature>
<dbReference type="InterPro" id="IPR023827">
    <property type="entry name" value="Peptidase_S8_Asp-AS"/>
</dbReference>
<feature type="domain" description="Peptidase S8/S53" evidence="9">
    <location>
        <begin position="239"/>
        <end position="472"/>
    </location>
</feature>
<keyword evidence="2 5" id="KW-0645">Protease</keyword>
<dbReference type="SUPFAM" id="SSF52743">
    <property type="entry name" value="Subtilisin-like"/>
    <property type="match status" value="1"/>
</dbReference>
<dbReference type="GeneID" id="29004197"/>
<evidence type="ECO:0000313" key="11">
    <source>
        <dbReference type="Proteomes" id="UP000077315"/>
    </source>
</evidence>
<dbReference type="Gene3D" id="3.40.50.200">
    <property type="entry name" value="Peptidase S8/S53 domain"/>
    <property type="match status" value="1"/>
</dbReference>
<evidence type="ECO:0000256" key="3">
    <source>
        <dbReference type="ARBA" id="ARBA00022801"/>
    </source>
</evidence>
<evidence type="ECO:0000256" key="5">
    <source>
        <dbReference type="PROSITE-ProRule" id="PRU01240"/>
    </source>
</evidence>
<proteinExistence type="inferred from homology"/>
<dbReference type="InterPro" id="IPR023828">
    <property type="entry name" value="Peptidase_S8_Ser-AS"/>
</dbReference>
<evidence type="ECO:0000259" key="9">
    <source>
        <dbReference type="Pfam" id="PF00082"/>
    </source>
</evidence>
<gene>
    <name evidence="10" type="ORF">PHYBLDRAFT_77747</name>
</gene>
<comment type="similarity">
    <text evidence="1 5 6">Belongs to the peptidase S8 family.</text>
</comment>
<dbReference type="InterPro" id="IPR000209">
    <property type="entry name" value="Peptidase_S8/S53_dom"/>
</dbReference>
<dbReference type="PROSITE" id="PS00136">
    <property type="entry name" value="SUBTILASE_ASP"/>
    <property type="match status" value="1"/>
</dbReference>
<evidence type="ECO:0000256" key="2">
    <source>
        <dbReference type="ARBA" id="ARBA00022670"/>
    </source>
</evidence>
<dbReference type="InterPro" id="IPR034193">
    <property type="entry name" value="PCSK9_ProteinaseK-like"/>
</dbReference>
<evidence type="ECO:0000256" key="6">
    <source>
        <dbReference type="RuleBase" id="RU003355"/>
    </source>
</evidence>
<sequence length="492" mass="53913">MIWKPLVLGFAVLFSLANAAPSHSKAEHYIVKVNDNVVLQDFMPRLLAAALDAVDDLVKKEESRHHRRCLEKHAEIVKTFEMGSFKAFSIEVLDRRVIDALTNKFPEIQMIVPDELIQYDILDVPNHKDSDLQKRYRIRYPRPNYPRQSTDDTDEDHEDNHEEYHRANPRLNRRCHKPAKTVASTNTTSDSLVLSQKNSLWNLARLSVRDRNLNAVYEYEKNAGYFTFIRFFRKSLLTGVTVYVVDDGLLITHKDFGGRAKWGWSPTSTYGKEGGGHGTHVAGIIGGTQYGVAKNVSLTAVQVLNRFGQGTVSTMLSGIEFVIKDAKKHKGRALVNMSLGMPTGSNIATLIDEAVGTLIKNNIPVVAAAGNTPVDACNTVPAGTDNVFTVSSIDNNDTMDPYSAYGKCVDVLAPGISIRSTWIGSSNSETALMSGTSMASPHAAGVAALLMTQLGSNPTPAQVYAALKADATLGKVKDLKPKTPNAIVHHTV</sequence>
<dbReference type="STRING" id="763407.A0A162UE89"/>
<dbReference type="RefSeq" id="XP_018293652.1">
    <property type="nucleotide sequence ID" value="XM_018443292.1"/>
</dbReference>
<dbReference type="InterPro" id="IPR050131">
    <property type="entry name" value="Peptidase_S8_subtilisin-like"/>
</dbReference>
<organism evidence="10 11">
    <name type="scientific">Phycomyces blakesleeanus (strain ATCC 8743b / DSM 1359 / FGSC 10004 / NBRC 33097 / NRRL 1555)</name>
    <dbReference type="NCBI Taxonomy" id="763407"/>
    <lineage>
        <taxon>Eukaryota</taxon>
        <taxon>Fungi</taxon>
        <taxon>Fungi incertae sedis</taxon>
        <taxon>Mucoromycota</taxon>
        <taxon>Mucoromycotina</taxon>
        <taxon>Mucoromycetes</taxon>
        <taxon>Mucorales</taxon>
        <taxon>Phycomycetaceae</taxon>
        <taxon>Phycomyces</taxon>
    </lineage>
</organism>
<evidence type="ECO:0000256" key="8">
    <source>
        <dbReference type="SAM" id="SignalP"/>
    </source>
</evidence>
<feature type="active site" description="Charge relay system" evidence="5">
    <location>
        <position position="437"/>
    </location>
</feature>
<keyword evidence="4 5" id="KW-0720">Serine protease</keyword>
<dbReference type="EMBL" id="KV440977">
    <property type="protein sequence ID" value="OAD75612.1"/>
    <property type="molecule type" value="Genomic_DNA"/>
</dbReference>
<dbReference type="AlphaFoldDB" id="A0A162UE89"/>
<dbReference type="GO" id="GO:0006508">
    <property type="term" value="P:proteolysis"/>
    <property type="evidence" value="ECO:0007669"/>
    <property type="project" value="UniProtKB-KW"/>
</dbReference>
<dbReference type="InParanoid" id="A0A162UE89"/>
<accession>A0A162UE89</accession>
<dbReference type="OrthoDB" id="206201at2759"/>
<keyword evidence="3 5" id="KW-0378">Hydrolase</keyword>
<name>A0A162UE89_PHYB8</name>
<dbReference type="PRINTS" id="PR00723">
    <property type="entry name" value="SUBTILISIN"/>
</dbReference>
<evidence type="ECO:0000313" key="10">
    <source>
        <dbReference type="EMBL" id="OAD75612.1"/>
    </source>
</evidence>
<keyword evidence="8" id="KW-0732">Signal</keyword>
<dbReference type="InterPro" id="IPR022398">
    <property type="entry name" value="Peptidase_S8_His-AS"/>
</dbReference>
<keyword evidence="11" id="KW-1185">Reference proteome</keyword>
<dbReference type="InterPro" id="IPR015500">
    <property type="entry name" value="Peptidase_S8_subtilisin-rel"/>
</dbReference>
<dbReference type="Pfam" id="PF00082">
    <property type="entry name" value="Peptidase_S8"/>
    <property type="match status" value="1"/>
</dbReference>
<dbReference type="PANTHER" id="PTHR43806:SF11">
    <property type="entry name" value="CEREVISIN-RELATED"/>
    <property type="match status" value="1"/>
</dbReference>
<evidence type="ECO:0000256" key="7">
    <source>
        <dbReference type="SAM" id="MobiDB-lite"/>
    </source>
</evidence>
<reference evidence="11" key="1">
    <citation type="submission" date="2015-06" db="EMBL/GenBank/DDBJ databases">
        <title>Expansion of signal transduction pathways in fungi by whole-genome duplication.</title>
        <authorList>
            <consortium name="DOE Joint Genome Institute"/>
            <person name="Corrochano L.M."/>
            <person name="Kuo A."/>
            <person name="Marcet-Houben M."/>
            <person name="Polaino S."/>
            <person name="Salamov A."/>
            <person name="Villalobos J.M."/>
            <person name="Alvarez M.I."/>
            <person name="Avalos J."/>
            <person name="Benito E.P."/>
            <person name="Benoit I."/>
            <person name="Burger G."/>
            <person name="Camino L.P."/>
            <person name="Canovas D."/>
            <person name="Cerda-Olmedo E."/>
            <person name="Cheng J.-F."/>
            <person name="Dominguez A."/>
            <person name="Elias M."/>
            <person name="Eslava A.P."/>
            <person name="Glaser F."/>
            <person name="Grimwood J."/>
            <person name="Gutierrez G."/>
            <person name="Heitman J."/>
            <person name="Henrissat B."/>
            <person name="Iturriaga E.A."/>
            <person name="Lang B.F."/>
            <person name="Lavin J.L."/>
            <person name="Lee S."/>
            <person name="Li W."/>
            <person name="Lindquist E."/>
            <person name="Lopez-Garcia S."/>
            <person name="Luque E.M."/>
            <person name="Marcos A.T."/>
            <person name="Martin J."/>
            <person name="McCluskey K."/>
            <person name="Medina H.R."/>
            <person name="Miralles-Duran A."/>
            <person name="Miyazaki A."/>
            <person name="Munoz-Torres E."/>
            <person name="Oguiza J.A."/>
            <person name="Ohm R."/>
            <person name="Olmedo M."/>
            <person name="Orejas M."/>
            <person name="Ortiz-Castellanos L."/>
            <person name="Pisabarro A.G."/>
            <person name="Rodriguez-Romero J."/>
            <person name="Ruiz-Herrera J."/>
            <person name="Ruiz-Vazquez R."/>
            <person name="Sanz C."/>
            <person name="Schackwitz W."/>
            <person name="Schmutz J."/>
            <person name="Shahriari M."/>
            <person name="Shelest E."/>
            <person name="Silva-Franco F."/>
            <person name="Soanes D."/>
            <person name="Syed K."/>
            <person name="Tagua V.G."/>
            <person name="Talbot N.J."/>
            <person name="Thon M."/>
            <person name="De vries R.P."/>
            <person name="Wiebenga A."/>
            <person name="Yadav J.S."/>
            <person name="Braun E.L."/>
            <person name="Baker S."/>
            <person name="Garre V."/>
            <person name="Horwitz B."/>
            <person name="Torres-Martinez S."/>
            <person name="Idnurm A."/>
            <person name="Herrera-Estrella A."/>
            <person name="Gabaldon T."/>
            <person name="Grigoriev I.V."/>
        </authorList>
    </citation>
    <scope>NUCLEOTIDE SEQUENCE [LARGE SCALE GENOMIC DNA]</scope>
    <source>
        <strain evidence="11">NRRL 1555(-)</strain>
    </source>
</reference>
<feature type="chain" id="PRO_5007840251" evidence="8">
    <location>
        <begin position="20"/>
        <end position="492"/>
    </location>
</feature>
<dbReference type="PANTHER" id="PTHR43806">
    <property type="entry name" value="PEPTIDASE S8"/>
    <property type="match status" value="1"/>
</dbReference>